<organism evidence="1 2">
    <name type="scientific">Rhodopirellula baltica SWK14</name>
    <dbReference type="NCBI Taxonomy" id="993516"/>
    <lineage>
        <taxon>Bacteria</taxon>
        <taxon>Pseudomonadati</taxon>
        <taxon>Planctomycetota</taxon>
        <taxon>Planctomycetia</taxon>
        <taxon>Pirellulales</taxon>
        <taxon>Pirellulaceae</taxon>
        <taxon>Rhodopirellula</taxon>
    </lineage>
</organism>
<gene>
    <name evidence="1" type="ORF">RBSWK_04367</name>
</gene>
<proteinExistence type="predicted"/>
<dbReference type="AlphaFoldDB" id="L7CFK3"/>
<accession>L7CFK3</accession>
<dbReference type="EMBL" id="AMWG01000118">
    <property type="protein sequence ID" value="ELP31861.1"/>
    <property type="molecule type" value="Genomic_DNA"/>
</dbReference>
<reference evidence="1 2" key="1">
    <citation type="journal article" date="2013" name="Mar. Genomics">
        <title>Expression of sulfatases in Rhodopirellula baltica and the diversity of sulfatases in the genus Rhodopirellula.</title>
        <authorList>
            <person name="Wegner C.E."/>
            <person name="Richter-Heitmann T."/>
            <person name="Klindworth A."/>
            <person name="Klockow C."/>
            <person name="Richter M."/>
            <person name="Achstetter T."/>
            <person name="Glockner F.O."/>
            <person name="Harder J."/>
        </authorList>
    </citation>
    <scope>NUCLEOTIDE SEQUENCE [LARGE SCALE GENOMIC DNA]</scope>
    <source>
        <strain evidence="1 2">SWK14</strain>
    </source>
</reference>
<comment type="caution">
    <text evidence="1">The sequence shown here is derived from an EMBL/GenBank/DDBJ whole genome shotgun (WGS) entry which is preliminary data.</text>
</comment>
<dbReference type="Proteomes" id="UP000010959">
    <property type="component" value="Unassembled WGS sequence"/>
</dbReference>
<evidence type="ECO:0000313" key="1">
    <source>
        <dbReference type="EMBL" id="ELP31861.1"/>
    </source>
</evidence>
<protein>
    <submittedName>
        <fullName evidence="1">Uncharacterized protein</fullName>
    </submittedName>
</protein>
<evidence type="ECO:0000313" key="2">
    <source>
        <dbReference type="Proteomes" id="UP000010959"/>
    </source>
</evidence>
<sequence length="47" mass="5479">MGALLIAIPMTANYLGGIDNLKWSLSSTLLHERMWWVVNHRSRRIKE</sequence>
<dbReference type="PATRIC" id="fig|993516.3.peg.4667"/>
<name>L7CFK3_RHOBT</name>